<evidence type="ECO:0000313" key="3">
    <source>
        <dbReference type="EnsemblPlants" id="Ma04_p20940.1"/>
    </source>
</evidence>
<accession>A0A804IS24</accession>
<feature type="compositionally biased region" description="Basic and acidic residues" evidence="1">
    <location>
        <begin position="1"/>
        <end position="12"/>
    </location>
</feature>
<proteinExistence type="predicted"/>
<dbReference type="EnsemblPlants" id="Ma04_t20940.1">
    <property type="protein sequence ID" value="Ma04_p20940.1"/>
    <property type="gene ID" value="Ma04_g20940"/>
</dbReference>
<protein>
    <submittedName>
        <fullName evidence="2">(wild Malaysian banana) hypothetical protein</fullName>
    </submittedName>
</protein>
<feature type="compositionally biased region" description="Polar residues" evidence="1">
    <location>
        <begin position="13"/>
        <end position="30"/>
    </location>
</feature>
<reference evidence="3" key="2">
    <citation type="submission" date="2021-05" db="UniProtKB">
        <authorList>
            <consortium name="EnsemblPlants"/>
        </authorList>
    </citation>
    <scope>IDENTIFICATION</scope>
    <source>
        <strain evidence="3">subsp. malaccensis</strain>
    </source>
</reference>
<name>A0A804IS24_MUSAM</name>
<dbReference type="Proteomes" id="UP000012960">
    <property type="component" value="Unplaced"/>
</dbReference>
<dbReference type="Gramene" id="Ma04_t20940.1">
    <property type="protein sequence ID" value="Ma04_p20940.1"/>
    <property type="gene ID" value="Ma04_g20940"/>
</dbReference>
<reference evidence="2" key="1">
    <citation type="submission" date="2021-03" db="EMBL/GenBank/DDBJ databases">
        <authorList>
            <consortium name="Genoscope - CEA"/>
            <person name="William W."/>
        </authorList>
    </citation>
    <scope>NUCLEOTIDE SEQUENCE</scope>
    <source>
        <strain evidence="2">Doubled-haploid Pahang</strain>
    </source>
</reference>
<dbReference type="AlphaFoldDB" id="A0A804IS24"/>
<dbReference type="EMBL" id="HG996469">
    <property type="protein sequence ID" value="CAG1842902.1"/>
    <property type="molecule type" value="Genomic_DNA"/>
</dbReference>
<gene>
    <name evidence="2" type="ORF">GSMUA_126970.1</name>
</gene>
<sequence>MTRSTARREQKGNGRQVNPTLPTSHTNITAPNKGEIIMLSDTDLPSYWQRGAEPPRHASICLQVWKTK</sequence>
<organism evidence="3 4">
    <name type="scientific">Musa acuminata subsp. malaccensis</name>
    <name type="common">Wild banana</name>
    <name type="synonym">Musa malaccensis</name>
    <dbReference type="NCBI Taxonomy" id="214687"/>
    <lineage>
        <taxon>Eukaryota</taxon>
        <taxon>Viridiplantae</taxon>
        <taxon>Streptophyta</taxon>
        <taxon>Embryophyta</taxon>
        <taxon>Tracheophyta</taxon>
        <taxon>Spermatophyta</taxon>
        <taxon>Magnoliopsida</taxon>
        <taxon>Liliopsida</taxon>
        <taxon>Zingiberales</taxon>
        <taxon>Musaceae</taxon>
        <taxon>Musa</taxon>
    </lineage>
</organism>
<keyword evidence="4" id="KW-1185">Reference proteome</keyword>
<evidence type="ECO:0000313" key="2">
    <source>
        <dbReference type="EMBL" id="CAG1842902.1"/>
    </source>
</evidence>
<evidence type="ECO:0000313" key="4">
    <source>
        <dbReference type="Proteomes" id="UP000012960"/>
    </source>
</evidence>
<evidence type="ECO:0000256" key="1">
    <source>
        <dbReference type="SAM" id="MobiDB-lite"/>
    </source>
</evidence>
<dbReference type="InParanoid" id="A0A804IS24"/>
<feature type="region of interest" description="Disordered" evidence="1">
    <location>
        <begin position="1"/>
        <end position="31"/>
    </location>
</feature>